<feature type="domain" description="Carbohydrate-binding/sugar hydrolysis" evidence="1">
    <location>
        <begin position="228"/>
        <end position="405"/>
    </location>
</feature>
<dbReference type="InterPro" id="IPR026464">
    <property type="entry name" value="NosD_copper_fam"/>
</dbReference>
<dbReference type="SUPFAM" id="SSF51126">
    <property type="entry name" value="Pectin lyase-like"/>
    <property type="match status" value="1"/>
</dbReference>
<dbReference type="Pfam" id="PF05048">
    <property type="entry name" value="NosD"/>
    <property type="match status" value="1"/>
</dbReference>
<dbReference type="NCBIfam" id="TIGR04247">
    <property type="entry name" value="NosD_copper_fam"/>
    <property type="match status" value="1"/>
</dbReference>
<dbReference type="InterPro" id="IPR007742">
    <property type="entry name" value="NosD_dom"/>
</dbReference>
<name>A0A2A5QYA3_9EURY</name>
<sequence length="459" mass="49531">MREEYFAVAAAVVLVCSVAGGAVAATSGSAESESVEGWEADVPAVHDVEEPRSDGVATVDDREFDSVQAAVDAAEPGETVRLEGRFDERIVVDTPDVTIAAVERDGAMIDGGGEGQVVAIEAENVTLENVWIRNSGFDRQDTDSGVLVNGSNATLSSLRLTEIQFGIWIGSVDDVTVEDSIVAGREDVPLAERGNGIHLWEATDTEVRNNSVTTVRDGIYYQWAEGVVAEGNTMWNMRYGVHYMYSDDNHLEDNVAFDNDVGFALMVSKRLTLLNNTAVNNDGTSGHGILVKDVEDSEIVGNDLVGNGNGLYVHNSQDNRLESNLVLANDVGVHITGGSSGETVSGNSFIRNGEAAFAETNSQTHWNDTDRGNYWSDARVADLDDDGISENRHRPAGAVEGLVHERPQAAVFAQSPAFDAVKLAESSFPVLETPGIVDNRPLADSPHEHWRSYYENHDH</sequence>
<evidence type="ECO:0000313" key="3">
    <source>
        <dbReference type="Proteomes" id="UP000219689"/>
    </source>
</evidence>
<keyword evidence="3" id="KW-1185">Reference proteome</keyword>
<dbReference type="AlphaFoldDB" id="A0A2A5QYA3"/>
<dbReference type="NCBIfam" id="TIGR03804">
    <property type="entry name" value="para_beta_helix"/>
    <property type="match status" value="3"/>
</dbReference>
<dbReference type="InterPro" id="IPR011050">
    <property type="entry name" value="Pectin_lyase_fold/virulence"/>
</dbReference>
<proteinExistence type="predicted"/>
<evidence type="ECO:0000259" key="1">
    <source>
        <dbReference type="SMART" id="SM00722"/>
    </source>
</evidence>
<dbReference type="SMART" id="SM00710">
    <property type="entry name" value="PbH1"/>
    <property type="match status" value="9"/>
</dbReference>
<evidence type="ECO:0000313" key="2">
    <source>
        <dbReference type="EMBL" id="PCR91739.1"/>
    </source>
</evidence>
<dbReference type="InterPro" id="IPR006626">
    <property type="entry name" value="PbH1"/>
</dbReference>
<dbReference type="RefSeq" id="WP_097380673.1">
    <property type="nucleotide sequence ID" value="NZ_NXNI01000001.1"/>
</dbReference>
<dbReference type="InterPro" id="IPR022441">
    <property type="entry name" value="Para_beta_helix_rpt-2"/>
</dbReference>
<dbReference type="SMART" id="SM00722">
    <property type="entry name" value="CASH"/>
    <property type="match status" value="2"/>
</dbReference>
<accession>A0A2A5QYA3</accession>
<dbReference type="InterPro" id="IPR006633">
    <property type="entry name" value="Carb-bd_sugar_hydrolysis-dom"/>
</dbReference>
<feature type="domain" description="Carbohydrate-binding/sugar hydrolysis" evidence="1">
    <location>
        <begin position="81"/>
        <end position="222"/>
    </location>
</feature>
<reference evidence="2 3" key="1">
    <citation type="submission" date="2017-09" db="EMBL/GenBank/DDBJ databases">
        <title>Genome sequences of Natrinema ejinorence JCM 13890T.</title>
        <authorList>
            <person name="Roh S.W."/>
            <person name="Kim Y.B."/>
            <person name="Kim J.Y."/>
        </authorList>
    </citation>
    <scope>NUCLEOTIDE SEQUENCE [LARGE SCALE GENOMIC DNA]</scope>
    <source>
        <strain evidence="2 3">JCM 13890</strain>
    </source>
</reference>
<protein>
    <submittedName>
        <fullName evidence="2">Copper-binding protein</fullName>
    </submittedName>
</protein>
<comment type="caution">
    <text evidence="2">The sequence shown here is derived from an EMBL/GenBank/DDBJ whole genome shotgun (WGS) entry which is preliminary data.</text>
</comment>
<dbReference type="Proteomes" id="UP000219689">
    <property type="component" value="Unassembled WGS sequence"/>
</dbReference>
<dbReference type="OrthoDB" id="29186at2157"/>
<dbReference type="InterPro" id="IPR012334">
    <property type="entry name" value="Pectin_lyas_fold"/>
</dbReference>
<gene>
    <name evidence="2" type="ORF">CP557_15130</name>
</gene>
<organism evidence="2 3">
    <name type="scientific">Natrinema ejinorense</name>
    <dbReference type="NCBI Taxonomy" id="373386"/>
    <lineage>
        <taxon>Archaea</taxon>
        <taxon>Methanobacteriati</taxon>
        <taxon>Methanobacteriota</taxon>
        <taxon>Stenosarchaea group</taxon>
        <taxon>Halobacteria</taxon>
        <taxon>Halobacteriales</taxon>
        <taxon>Natrialbaceae</taxon>
        <taxon>Natrinema</taxon>
    </lineage>
</organism>
<dbReference type="EMBL" id="NXNI01000001">
    <property type="protein sequence ID" value="PCR91739.1"/>
    <property type="molecule type" value="Genomic_DNA"/>
</dbReference>
<dbReference type="Gene3D" id="2.160.20.10">
    <property type="entry name" value="Single-stranded right-handed beta-helix, Pectin lyase-like"/>
    <property type="match status" value="2"/>
</dbReference>